<protein>
    <recommendedName>
        <fullName evidence="3">Protein root UVB sensitive/RUS domain-containing protein</fullName>
    </recommendedName>
</protein>
<dbReference type="PANTHER" id="PTHR12770:SF29">
    <property type="entry name" value="PROTEIN ROOT UVB SENSITIVE 4"/>
    <property type="match status" value="1"/>
</dbReference>
<dbReference type="AlphaFoldDB" id="A0A7I8K834"/>
<evidence type="ECO:0000256" key="1">
    <source>
        <dbReference type="ARBA" id="ARBA00007558"/>
    </source>
</evidence>
<dbReference type="Pfam" id="PF04884">
    <property type="entry name" value="UVB_sens_prot"/>
    <property type="match status" value="1"/>
</dbReference>
<evidence type="ECO:0000313" key="4">
    <source>
        <dbReference type="EMBL" id="CAA7393866.1"/>
    </source>
</evidence>
<evidence type="ECO:0000259" key="3">
    <source>
        <dbReference type="Pfam" id="PF04884"/>
    </source>
</evidence>
<sequence length="507" mass="55671">MQSVSHLRPRAHRRQAPWEGPGAPADRPFGGLSSRLEKSSLAFPLESPTASDPARLSCEFKVGDGNVGGEPKPLLLPLVVQRSGKSSRYTWDGASLALVDFEREPPEDRESVNGGLARLIQTSTLAIRGLFVPRHVQENYMGYLRWKFLHRLFSSSLQVLATQAMFRAIGIGSSQALSSAAALNWLLKDGLGRLSRCIYTASLGSTFDTNLKMVRFSTSILFSLSIGIELLTPLFPQKFLLLATLANVAKSISLAAYIATGSAIHRSFAIADNLGEVSAKAQLQTVCFDNLGLVLAGLLNVLGRNNRRFQTGVTFVIYPIFAAIELFSIYQALKHVHLQTLTKNRLEIIIDAWVRSGYVPSPAEVSHEEGVDFLNLKGNKAWPIRIGCVDPGFQTSAFSLPILQCLSDKDPYFICVETAHSNWTRKPKQRILLSLQEGAGTSEIIMGLLQAGGVIPAEWLRAVDDCRRRAAEDLPALSEDIRRRGWATKNVLLSSPEQARYTLVDDG</sequence>
<feature type="domain" description="Protein root UVB sensitive/RUS" evidence="3">
    <location>
        <begin position="133"/>
        <end position="356"/>
    </location>
</feature>
<dbReference type="InterPro" id="IPR006968">
    <property type="entry name" value="RUS_fam"/>
</dbReference>
<reference evidence="4" key="1">
    <citation type="submission" date="2020-02" db="EMBL/GenBank/DDBJ databases">
        <authorList>
            <person name="Scholz U."/>
            <person name="Mascher M."/>
            <person name="Fiebig A."/>
        </authorList>
    </citation>
    <scope>NUCLEOTIDE SEQUENCE</scope>
</reference>
<comment type="similarity">
    <text evidence="1">Belongs to the RUS1 family.</text>
</comment>
<feature type="region of interest" description="Disordered" evidence="2">
    <location>
        <begin position="1"/>
        <end position="33"/>
    </location>
</feature>
<name>A0A7I8K834_SPIIN</name>
<dbReference type="PANTHER" id="PTHR12770">
    <property type="entry name" value="RUS1 FAMILY PROTEIN C16ORF58"/>
    <property type="match status" value="1"/>
</dbReference>
<evidence type="ECO:0000313" key="5">
    <source>
        <dbReference type="Proteomes" id="UP000663760"/>
    </source>
</evidence>
<evidence type="ECO:0000256" key="2">
    <source>
        <dbReference type="SAM" id="MobiDB-lite"/>
    </source>
</evidence>
<gene>
    <name evidence="4" type="ORF">SI8410_03004564</name>
</gene>
<accession>A0A7I8K834</accession>
<proteinExistence type="inferred from homology"/>
<organism evidence="4 5">
    <name type="scientific">Spirodela intermedia</name>
    <name type="common">Intermediate duckweed</name>
    <dbReference type="NCBI Taxonomy" id="51605"/>
    <lineage>
        <taxon>Eukaryota</taxon>
        <taxon>Viridiplantae</taxon>
        <taxon>Streptophyta</taxon>
        <taxon>Embryophyta</taxon>
        <taxon>Tracheophyta</taxon>
        <taxon>Spermatophyta</taxon>
        <taxon>Magnoliopsida</taxon>
        <taxon>Liliopsida</taxon>
        <taxon>Araceae</taxon>
        <taxon>Lemnoideae</taxon>
        <taxon>Spirodela</taxon>
    </lineage>
</organism>
<keyword evidence="5" id="KW-1185">Reference proteome</keyword>
<dbReference type="OrthoDB" id="364779at2759"/>
<dbReference type="Proteomes" id="UP000663760">
    <property type="component" value="Chromosome 3"/>
</dbReference>
<dbReference type="EMBL" id="LR746266">
    <property type="protein sequence ID" value="CAA7393866.1"/>
    <property type="molecule type" value="Genomic_DNA"/>
</dbReference>
<dbReference type="InterPro" id="IPR054549">
    <property type="entry name" value="UVB_sens_RUS_dom"/>
</dbReference>